<feature type="compositionally biased region" description="Low complexity" evidence="1">
    <location>
        <begin position="25"/>
        <end position="43"/>
    </location>
</feature>
<feature type="domain" description="DUF305" evidence="3">
    <location>
        <begin position="57"/>
        <end position="153"/>
    </location>
</feature>
<dbReference type="EMBL" id="CP054622">
    <property type="protein sequence ID" value="QKS54807.1"/>
    <property type="molecule type" value="Genomic_DNA"/>
</dbReference>
<gene>
    <name evidence="4" type="ORF">HUE56_30395</name>
</gene>
<reference evidence="4 5" key="1">
    <citation type="submission" date="2020-06" db="EMBL/GenBank/DDBJ databases">
        <title>Complete genome of Azosprillum oryzae KACC14407.</title>
        <authorList>
            <person name="Kim M."/>
            <person name="Park Y.-J."/>
            <person name="Shin J.-H."/>
        </authorList>
    </citation>
    <scope>NUCLEOTIDE SEQUENCE [LARGE SCALE GENOMIC DNA]</scope>
    <source>
        <strain evidence="4 5">KACC 14407</strain>
        <plasmid evidence="4 5">unnamed7</plasmid>
    </source>
</reference>
<sequence>MAYRVRNTIVPLALATALIAGPATAQQTQPAPQGQTTAPMGSPSMGGSGMGANQGMMQGQGMHQGQRAQNMPKDPASRAYMQSMQKMNRDMRSKRMSGDADADFARMMAAHHQGAIDMARVELQYGKDPDLKAMAQKMVDDQTKEVQQLQDWLKQPPAKQAGSK</sequence>
<evidence type="ECO:0000259" key="3">
    <source>
        <dbReference type="Pfam" id="PF03713"/>
    </source>
</evidence>
<accession>A0A6N1AX81</accession>
<dbReference type="Pfam" id="PF03713">
    <property type="entry name" value="DUF305"/>
    <property type="match status" value="1"/>
</dbReference>
<dbReference type="PANTHER" id="PTHR36933">
    <property type="entry name" value="SLL0788 PROTEIN"/>
    <property type="match status" value="1"/>
</dbReference>
<proteinExistence type="predicted"/>
<evidence type="ECO:0000256" key="2">
    <source>
        <dbReference type="SAM" id="SignalP"/>
    </source>
</evidence>
<dbReference type="AlphaFoldDB" id="A0A6N1AX81"/>
<dbReference type="Proteomes" id="UP000509702">
    <property type="component" value="Plasmid unnamed7"/>
</dbReference>
<evidence type="ECO:0000256" key="1">
    <source>
        <dbReference type="SAM" id="MobiDB-lite"/>
    </source>
</evidence>
<keyword evidence="4" id="KW-0614">Plasmid</keyword>
<evidence type="ECO:0000313" key="4">
    <source>
        <dbReference type="EMBL" id="QKS54807.1"/>
    </source>
</evidence>
<dbReference type="PANTHER" id="PTHR36933:SF1">
    <property type="entry name" value="SLL0788 PROTEIN"/>
    <property type="match status" value="1"/>
</dbReference>
<keyword evidence="2" id="KW-0732">Signal</keyword>
<geneLocation type="plasmid" evidence="4 5">
    <name>unnamed7</name>
</geneLocation>
<organism evidence="4 5">
    <name type="scientific">Azospirillum oryzae</name>
    <dbReference type="NCBI Taxonomy" id="286727"/>
    <lineage>
        <taxon>Bacteria</taxon>
        <taxon>Pseudomonadati</taxon>
        <taxon>Pseudomonadota</taxon>
        <taxon>Alphaproteobacteria</taxon>
        <taxon>Rhodospirillales</taxon>
        <taxon>Azospirillaceae</taxon>
        <taxon>Azospirillum</taxon>
    </lineage>
</organism>
<feature type="chain" id="PRO_5028912153" evidence="2">
    <location>
        <begin position="26"/>
        <end position="164"/>
    </location>
</feature>
<dbReference type="RefSeq" id="WP_136706024.1">
    <property type="nucleotide sequence ID" value="NZ_BSOV01000001.1"/>
</dbReference>
<feature type="compositionally biased region" description="Low complexity" evidence="1">
    <location>
        <begin position="53"/>
        <end position="66"/>
    </location>
</feature>
<keyword evidence="5" id="KW-1185">Reference proteome</keyword>
<feature type="signal peptide" evidence="2">
    <location>
        <begin position="1"/>
        <end position="25"/>
    </location>
</feature>
<feature type="region of interest" description="Disordered" evidence="1">
    <location>
        <begin position="25"/>
        <end position="75"/>
    </location>
</feature>
<dbReference type="InterPro" id="IPR012347">
    <property type="entry name" value="Ferritin-like"/>
</dbReference>
<evidence type="ECO:0000313" key="5">
    <source>
        <dbReference type="Proteomes" id="UP000509702"/>
    </source>
</evidence>
<name>A0A6N1AX81_9PROT</name>
<protein>
    <submittedName>
        <fullName evidence="4">DUF305 domain-containing protein</fullName>
    </submittedName>
</protein>
<dbReference type="OrthoDB" id="517560at2"/>
<dbReference type="Gene3D" id="1.20.1260.10">
    <property type="match status" value="1"/>
</dbReference>
<dbReference type="InterPro" id="IPR005183">
    <property type="entry name" value="DUF305_CopM-like"/>
</dbReference>
<dbReference type="KEGG" id="aoz:HUE56_30395"/>